<dbReference type="Pfam" id="PF10981">
    <property type="entry name" value="DUF2788"/>
    <property type="match status" value="1"/>
</dbReference>
<keyword evidence="1" id="KW-0472">Membrane</keyword>
<dbReference type="Proteomes" id="UP000283077">
    <property type="component" value="Unassembled WGS sequence"/>
</dbReference>
<dbReference type="AlphaFoldDB" id="A0A437QSQ7"/>
<accession>A0A437QSQ7</accession>
<dbReference type="InterPro" id="IPR021249">
    <property type="entry name" value="DUF2788"/>
</dbReference>
<gene>
    <name evidence="2" type="ORF">EOE67_10065</name>
</gene>
<evidence type="ECO:0000256" key="1">
    <source>
        <dbReference type="SAM" id="Phobius"/>
    </source>
</evidence>
<feature type="transmembrane region" description="Helical" evidence="1">
    <location>
        <begin position="12"/>
        <end position="33"/>
    </location>
</feature>
<dbReference type="RefSeq" id="WP_068065231.1">
    <property type="nucleotide sequence ID" value="NZ_SACS01000009.1"/>
</dbReference>
<keyword evidence="3" id="KW-1185">Reference proteome</keyword>
<dbReference type="EMBL" id="SACS01000009">
    <property type="protein sequence ID" value="RVU37520.1"/>
    <property type="molecule type" value="Genomic_DNA"/>
</dbReference>
<sequence length="73" mass="8255">MLNEYMEQIEAASLWFFLSVLFFLIGMAIQDVLKKGDVPKFGRIFVWIVLFVGCAGFLAKGVIQFIYESKGLG</sequence>
<evidence type="ECO:0000313" key="2">
    <source>
        <dbReference type="EMBL" id="RVU37520.1"/>
    </source>
</evidence>
<organism evidence="2 3">
    <name type="scientific">Rheinheimera riviphila</name>
    <dbReference type="NCBI Taxonomy" id="1834037"/>
    <lineage>
        <taxon>Bacteria</taxon>
        <taxon>Pseudomonadati</taxon>
        <taxon>Pseudomonadota</taxon>
        <taxon>Gammaproteobacteria</taxon>
        <taxon>Chromatiales</taxon>
        <taxon>Chromatiaceae</taxon>
        <taxon>Rheinheimera</taxon>
    </lineage>
</organism>
<proteinExistence type="predicted"/>
<feature type="transmembrane region" description="Helical" evidence="1">
    <location>
        <begin position="45"/>
        <end position="67"/>
    </location>
</feature>
<keyword evidence="1" id="KW-0812">Transmembrane</keyword>
<protein>
    <submittedName>
        <fullName evidence="2">DUF2788 domain-containing protein</fullName>
    </submittedName>
</protein>
<evidence type="ECO:0000313" key="3">
    <source>
        <dbReference type="Proteomes" id="UP000283077"/>
    </source>
</evidence>
<keyword evidence="1" id="KW-1133">Transmembrane helix</keyword>
<reference evidence="2 3" key="1">
    <citation type="submission" date="2019-01" db="EMBL/GenBank/DDBJ databases">
        <authorList>
            <person name="Chen W.-M."/>
        </authorList>
    </citation>
    <scope>NUCLEOTIDE SEQUENCE [LARGE SCALE GENOMIC DNA]</scope>
    <source>
        <strain evidence="2 3">KYPC3</strain>
    </source>
</reference>
<dbReference type="OrthoDB" id="5588656at2"/>
<name>A0A437QSQ7_9GAMM</name>
<comment type="caution">
    <text evidence="2">The sequence shown here is derived from an EMBL/GenBank/DDBJ whole genome shotgun (WGS) entry which is preliminary data.</text>
</comment>